<reference evidence="4" key="1">
    <citation type="submission" date="2022-02" db="EMBL/GenBank/DDBJ databases">
        <title>Corynebacterium sp. from urogenital microbiome.</title>
        <authorList>
            <person name="Cappelli E.A."/>
            <person name="Ribeiro T.G."/>
            <person name="Peixe L."/>
        </authorList>
    </citation>
    <scope>NUCLEOTIDE SEQUENCE</scope>
    <source>
        <strain evidence="4">C8Ua_172</strain>
    </source>
</reference>
<dbReference type="RefSeq" id="WP_269966186.1">
    <property type="nucleotide sequence ID" value="NZ_JAKMUS010000019.1"/>
</dbReference>
<evidence type="ECO:0000256" key="2">
    <source>
        <dbReference type="SAM" id="SignalP"/>
    </source>
</evidence>
<keyword evidence="2" id="KW-0732">Signal</keyword>
<evidence type="ECO:0000313" key="5">
    <source>
        <dbReference type="Proteomes" id="UP001146468"/>
    </source>
</evidence>
<organism evidence="4 5">
    <name type="scientific">Corynebacterium meitnerae</name>
    <dbReference type="NCBI Taxonomy" id="2913498"/>
    <lineage>
        <taxon>Bacteria</taxon>
        <taxon>Bacillati</taxon>
        <taxon>Actinomycetota</taxon>
        <taxon>Actinomycetes</taxon>
        <taxon>Mycobacteriales</taxon>
        <taxon>Corynebacteriaceae</taxon>
        <taxon>Corynebacterium</taxon>
    </lineage>
</organism>
<proteinExistence type="predicted"/>
<evidence type="ECO:0000256" key="1">
    <source>
        <dbReference type="SAM" id="MobiDB-lite"/>
    </source>
</evidence>
<dbReference type="PROSITE" id="PS51257">
    <property type="entry name" value="PROKAR_LIPOPROTEIN"/>
    <property type="match status" value="1"/>
</dbReference>
<accession>A0A9X3RJT9</accession>
<feature type="domain" description="DUF2020" evidence="3">
    <location>
        <begin position="43"/>
        <end position="170"/>
    </location>
</feature>
<sequence>MSRSLPALFVFIAVALAGCAQESSELIDVSPTPTLPLSPSPGPCPYLDVEFVESANGQRVTGSGIDDRFEPPACVFYTYGEEQQLEVTVHHTASTEAARAIVDEAAPVGSTSPADSPAGWSGGRSGGTDSAAGAVYAVSKDSTAVVVHSNQAESVKAQAVAEEVIRRQGL</sequence>
<dbReference type="Proteomes" id="UP001146468">
    <property type="component" value="Unassembled WGS sequence"/>
</dbReference>
<dbReference type="Gene3D" id="3.40.1000.10">
    <property type="entry name" value="Mog1/PsbP, alpha/beta/alpha sandwich"/>
    <property type="match status" value="1"/>
</dbReference>
<gene>
    <name evidence="4" type="ORF">L8U60_09755</name>
</gene>
<name>A0A9X3RJT9_9CORY</name>
<keyword evidence="5" id="KW-1185">Reference proteome</keyword>
<evidence type="ECO:0000259" key="3">
    <source>
        <dbReference type="Pfam" id="PF09449"/>
    </source>
</evidence>
<feature type="chain" id="PRO_5040822038" evidence="2">
    <location>
        <begin position="21"/>
        <end position="170"/>
    </location>
</feature>
<dbReference type="AlphaFoldDB" id="A0A9X3RJT9"/>
<dbReference type="InterPro" id="IPR018567">
    <property type="entry name" value="DUF2020"/>
</dbReference>
<comment type="caution">
    <text evidence="4">The sequence shown here is derived from an EMBL/GenBank/DDBJ whole genome shotgun (WGS) entry which is preliminary data.</text>
</comment>
<dbReference type="InterPro" id="IPR016123">
    <property type="entry name" value="Mog1/PsbP_a/b/a-sand"/>
</dbReference>
<feature type="signal peptide" evidence="2">
    <location>
        <begin position="1"/>
        <end position="20"/>
    </location>
</feature>
<dbReference type="EMBL" id="JAKMUS010000019">
    <property type="protein sequence ID" value="MCZ9294769.1"/>
    <property type="molecule type" value="Genomic_DNA"/>
</dbReference>
<dbReference type="SUPFAM" id="SSF55724">
    <property type="entry name" value="Mog1p/PsbP-like"/>
    <property type="match status" value="1"/>
</dbReference>
<dbReference type="Pfam" id="PF09449">
    <property type="entry name" value="DUF2020"/>
    <property type="match status" value="1"/>
</dbReference>
<protein>
    <submittedName>
        <fullName evidence="4">DUF2020 domain-containing protein</fullName>
    </submittedName>
</protein>
<evidence type="ECO:0000313" key="4">
    <source>
        <dbReference type="EMBL" id="MCZ9294769.1"/>
    </source>
</evidence>
<feature type="region of interest" description="Disordered" evidence="1">
    <location>
        <begin position="107"/>
        <end position="127"/>
    </location>
</feature>